<dbReference type="PANTHER" id="PTHR11122">
    <property type="entry name" value="APOSPORY-ASSOCIATED PROTEIN C-RELATED"/>
    <property type="match status" value="1"/>
</dbReference>
<dbReference type="RefSeq" id="WP_101354299.1">
    <property type="nucleotide sequence ID" value="NZ_PIQO01000007.1"/>
</dbReference>
<dbReference type="GO" id="GO:0016853">
    <property type="term" value="F:isomerase activity"/>
    <property type="evidence" value="ECO:0007669"/>
    <property type="project" value="InterPro"/>
</dbReference>
<dbReference type="InterPro" id="IPR014718">
    <property type="entry name" value="GH-type_carb-bd"/>
</dbReference>
<comment type="caution">
    <text evidence="1">The sequence shown here is derived from an EMBL/GenBank/DDBJ whole genome shotgun (WGS) entry which is preliminary data.</text>
</comment>
<reference evidence="1 2" key="1">
    <citation type="submission" date="2017-11" db="EMBL/GenBank/DDBJ databases">
        <title>Bacillus camelliae sp. nov., isolated from pu'er tea.</title>
        <authorList>
            <person name="Niu L."/>
        </authorList>
    </citation>
    <scope>NUCLEOTIDE SEQUENCE [LARGE SCALE GENOMIC DNA]</scope>
    <source>
        <strain evidence="1 2">7578-1</strain>
    </source>
</reference>
<dbReference type="Gene3D" id="2.70.98.10">
    <property type="match status" value="1"/>
</dbReference>
<dbReference type="OrthoDB" id="9795355at2"/>
<evidence type="ECO:0000313" key="2">
    <source>
        <dbReference type="Proteomes" id="UP000233440"/>
    </source>
</evidence>
<dbReference type="AlphaFoldDB" id="A0A2N3LK64"/>
<protein>
    <submittedName>
        <fullName evidence="1">Aldose epimerase</fullName>
    </submittedName>
</protein>
<dbReference type="InterPro" id="IPR011013">
    <property type="entry name" value="Gal_mutarotase_sf_dom"/>
</dbReference>
<organism evidence="1 2">
    <name type="scientific">Heyndrickxia camelliae</name>
    <dbReference type="NCBI Taxonomy" id="1707093"/>
    <lineage>
        <taxon>Bacteria</taxon>
        <taxon>Bacillati</taxon>
        <taxon>Bacillota</taxon>
        <taxon>Bacilli</taxon>
        <taxon>Bacillales</taxon>
        <taxon>Bacillaceae</taxon>
        <taxon>Heyndrickxia</taxon>
    </lineage>
</organism>
<dbReference type="GO" id="GO:0005975">
    <property type="term" value="P:carbohydrate metabolic process"/>
    <property type="evidence" value="ECO:0007669"/>
    <property type="project" value="InterPro"/>
</dbReference>
<accession>A0A2N3LK64</accession>
<name>A0A2N3LK64_9BACI</name>
<gene>
    <name evidence="1" type="ORF">CWO92_11220</name>
</gene>
<sequence>MYTIQQEMDEGLKIYVLRDEDSYIKVVPERGGIITEFCVNEAEIFYLNRETLLDREANIRGGIPILFPISGQLHNGEYELNGKTYKMKNHGFARNMPWEVVDISTEGELSITLRLESNEETRQSYPYDFEVLFKYILKKDTLIIEQQYKNLSNGDMPFYAGFHPYFKTAEKTFSVNSDAKTYLDYNDNQEKAYAGIIDLSDKKESLMLLDPVEPKVQFMLPEVNKKITLEYGKEFKYIVCWTEHGKEFICVEPWMVKTYEMEQKEELVYLKPNELLSTFFQIRVE</sequence>
<keyword evidence="2" id="KW-1185">Reference proteome</keyword>
<evidence type="ECO:0000313" key="1">
    <source>
        <dbReference type="EMBL" id="PKR84933.1"/>
    </source>
</evidence>
<dbReference type="Pfam" id="PF01263">
    <property type="entry name" value="Aldose_epim"/>
    <property type="match status" value="1"/>
</dbReference>
<dbReference type="GO" id="GO:0030246">
    <property type="term" value="F:carbohydrate binding"/>
    <property type="evidence" value="ECO:0007669"/>
    <property type="project" value="InterPro"/>
</dbReference>
<dbReference type="PANTHER" id="PTHR11122:SF13">
    <property type="entry name" value="GLUCOSE-6-PHOSPHATE 1-EPIMERASE"/>
    <property type="match status" value="1"/>
</dbReference>
<proteinExistence type="predicted"/>
<dbReference type="EMBL" id="PIQO01000007">
    <property type="protein sequence ID" value="PKR84933.1"/>
    <property type="molecule type" value="Genomic_DNA"/>
</dbReference>
<dbReference type="SUPFAM" id="SSF74650">
    <property type="entry name" value="Galactose mutarotase-like"/>
    <property type="match status" value="1"/>
</dbReference>
<dbReference type="InterPro" id="IPR008183">
    <property type="entry name" value="Aldose_1/G6P_1-epimerase"/>
</dbReference>
<dbReference type="Proteomes" id="UP000233440">
    <property type="component" value="Unassembled WGS sequence"/>
</dbReference>